<dbReference type="NCBIfam" id="TIGR01764">
    <property type="entry name" value="excise"/>
    <property type="match status" value="1"/>
</dbReference>
<evidence type="ECO:0000256" key="1">
    <source>
        <dbReference type="SAM" id="MobiDB-lite"/>
    </source>
</evidence>
<name>Q30XW6_OLEA2</name>
<dbReference type="InterPro" id="IPR010093">
    <property type="entry name" value="SinI_DNA-bd"/>
</dbReference>
<feature type="region of interest" description="Disordered" evidence="1">
    <location>
        <begin position="56"/>
        <end position="95"/>
    </location>
</feature>
<dbReference type="SUPFAM" id="SSF46955">
    <property type="entry name" value="Putative DNA-binding domain"/>
    <property type="match status" value="1"/>
</dbReference>
<evidence type="ECO:0000313" key="4">
    <source>
        <dbReference type="Proteomes" id="UP000002710"/>
    </source>
</evidence>
<dbReference type="Proteomes" id="UP000002710">
    <property type="component" value="Chromosome"/>
</dbReference>
<dbReference type="KEGG" id="dde:Dde_2684"/>
<dbReference type="InterPro" id="IPR041657">
    <property type="entry name" value="HTH_17"/>
</dbReference>
<reference evidence="3 4" key="1">
    <citation type="journal article" date="2011" name="J. Bacteriol.">
        <title>Complete genome sequence and updated annotation of Desulfovibrio alaskensis G20.</title>
        <authorList>
            <person name="Hauser L.J."/>
            <person name="Land M.L."/>
            <person name="Brown S.D."/>
            <person name="Larimer F."/>
            <person name="Keller K.L."/>
            <person name="Rapp-Giles B.J."/>
            <person name="Price M.N."/>
            <person name="Lin M."/>
            <person name="Bruce D.C."/>
            <person name="Detter J.C."/>
            <person name="Tapia R."/>
            <person name="Han C.S."/>
            <person name="Goodwin L.A."/>
            <person name="Cheng J.F."/>
            <person name="Pitluck S."/>
            <person name="Copeland A."/>
            <person name="Lucas S."/>
            <person name="Nolan M."/>
            <person name="Lapidus A.L."/>
            <person name="Palumbo A.V."/>
            <person name="Wall J.D."/>
        </authorList>
    </citation>
    <scope>NUCLEOTIDE SEQUENCE [LARGE SCALE GENOMIC DNA]</scope>
    <source>
        <strain evidence="4">ATCC BAA 1058 / DSM 17464 / G20</strain>
    </source>
</reference>
<evidence type="ECO:0000313" key="3">
    <source>
        <dbReference type="EMBL" id="ABB39480.1"/>
    </source>
</evidence>
<dbReference type="STRING" id="207559.Dde_2684"/>
<dbReference type="InterPro" id="IPR009061">
    <property type="entry name" value="DNA-bd_dom_put_sf"/>
</dbReference>
<dbReference type="AlphaFoldDB" id="Q30XW6"/>
<sequence>MKKTTFTVGEAAELLSCHKETIRRAIKDGSLRAAQLGRGYRISRADLEAFWTAKGGGSLFEQEPPEGTAPAPPEPARKEKPKKPKGPEQLTLPTS</sequence>
<dbReference type="GO" id="GO:0003677">
    <property type="term" value="F:DNA binding"/>
    <property type="evidence" value="ECO:0007669"/>
    <property type="project" value="InterPro"/>
</dbReference>
<feature type="domain" description="Helix-turn-helix" evidence="2">
    <location>
        <begin position="6"/>
        <end position="53"/>
    </location>
</feature>
<evidence type="ECO:0000259" key="2">
    <source>
        <dbReference type="Pfam" id="PF12728"/>
    </source>
</evidence>
<protein>
    <submittedName>
        <fullName evidence="3">DNA binding domain protein, excisionase family</fullName>
    </submittedName>
</protein>
<gene>
    <name evidence="3" type="ordered locus">Dde_2684</name>
</gene>
<accession>Q30XW6</accession>
<dbReference type="HOGENOM" id="CLU_163228_0_0_7"/>
<dbReference type="EMBL" id="CP000112">
    <property type="protein sequence ID" value="ABB39480.1"/>
    <property type="molecule type" value="Genomic_DNA"/>
</dbReference>
<dbReference type="Pfam" id="PF12728">
    <property type="entry name" value="HTH_17"/>
    <property type="match status" value="1"/>
</dbReference>
<proteinExistence type="predicted"/>
<dbReference type="RefSeq" id="WP_011368510.1">
    <property type="nucleotide sequence ID" value="NC_007519.1"/>
</dbReference>
<organism evidence="3 4">
    <name type="scientific">Oleidesulfovibrio alaskensis (strain ATCC BAA-1058 / DSM 17464 / G20)</name>
    <name type="common">Desulfovibrio alaskensis</name>
    <dbReference type="NCBI Taxonomy" id="207559"/>
    <lineage>
        <taxon>Bacteria</taxon>
        <taxon>Pseudomonadati</taxon>
        <taxon>Thermodesulfobacteriota</taxon>
        <taxon>Desulfovibrionia</taxon>
        <taxon>Desulfovibrionales</taxon>
        <taxon>Desulfovibrionaceae</taxon>
        <taxon>Oleidesulfovibrio</taxon>
    </lineage>
</organism>
<dbReference type="eggNOG" id="ENOG50318FB">
    <property type="taxonomic scope" value="Bacteria"/>
</dbReference>
<keyword evidence="4" id="KW-1185">Reference proteome</keyword>